<name>A0A3E5HY42_BACT4</name>
<evidence type="ECO:0000313" key="1">
    <source>
        <dbReference type="EMBL" id="KAB4488074.1"/>
    </source>
</evidence>
<organism evidence="1 2">
    <name type="scientific">Bacteroides thetaiotaomicron</name>
    <dbReference type="NCBI Taxonomy" id="818"/>
    <lineage>
        <taxon>Bacteria</taxon>
        <taxon>Pseudomonadati</taxon>
        <taxon>Bacteroidota</taxon>
        <taxon>Bacteroidia</taxon>
        <taxon>Bacteroidales</taxon>
        <taxon>Bacteroidaceae</taxon>
        <taxon>Bacteroides</taxon>
    </lineage>
</organism>
<dbReference type="AlphaFoldDB" id="A0A3E5HY42"/>
<sequence>MKPKFRTLENIGSSVWKLVILECMMSKVNSSEFSVVDVRVTAIVVITVPSPVAVTALSLDYECVICVFVMGDSNNWINNT</sequence>
<evidence type="ECO:0000313" key="2">
    <source>
        <dbReference type="Proteomes" id="UP000436858"/>
    </source>
</evidence>
<protein>
    <submittedName>
        <fullName evidence="1">Uncharacterized protein</fullName>
    </submittedName>
</protein>
<gene>
    <name evidence="1" type="ORF">GAN91_01355</name>
</gene>
<dbReference type="EMBL" id="WCRY01000001">
    <property type="protein sequence ID" value="KAB4488074.1"/>
    <property type="molecule type" value="Genomic_DNA"/>
</dbReference>
<dbReference type="Proteomes" id="UP000436858">
    <property type="component" value="Unassembled WGS sequence"/>
</dbReference>
<accession>A0A3E5HY42</accession>
<proteinExistence type="predicted"/>
<comment type="caution">
    <text evidence="1">The sequence shown here is derived from an EMBL/GenBank/DDBJ whole genome shotgun (WGS) entry which is preliminary data.</text>
</comment>
<reference evidence="1 2" key="1">
    <citation type="journal article" date="2019" name="Nat. Med.">
        <title>A library of human gut bacterial isolates paired with longitudinal multiomics data enables mechanistic microbiome research.</title>
        <authorList>
            <person name="Poyet M."/>
            <person name="Groussin M."/>
            <person name="Gibbons S.M."/>
            <person name="Avila-Pacheco J."/>
            <person name="Jiang X."/>
            <person name="Kearney S.M."/>
            <person name="Perrotta A.R."/>
            <person name="Berdy B."/>
            <person name="Zhao S."/>
            <person name="Lieberman T.D."/>
            <person name="Swanson P.K."/>
            <person name="Smith M."/>
            <person name="Roesemann S."/>
            <person name="Alexander J.E."/>
            <person name="Rich S.A."/>
            <person name="Livny J."/>
            <person name="Vlamakis H."/>
            <person name="Clish C."/>
            <person name="Bullock K."/>
            <person name="Deik A."/>
            <person name="Scott J."/>
            <person name="Pierce K.A."/>
            <person name="Xavier R.J."/>
            <person name="Alm E.J."/>
        </authorList>
    </citation>
    <scope>NUCLEOTIDE SEQUENCE [LARGE SCALE GENOMIC DNA]</scope>
    <source>
        <strain evidence="1 2">BIOML-A162</strain>
    </source>
</reference>